<feature type="transmembrane region" description="Helical" evidence="2">
    <location>
        <begin position="51"/>
        <end position="75"/>
    </location>
</feature>
<dbReference type="PANTHER" id="PTHR30487:SF0">
    <property type="entry name" value="PREPILIN LEADER PEPTIDASE_N-METHYLTRANSFERASE-RELATED"/>
    <property type="match status" value="1"/>
</dbReference>
<keyword evidence="2" id="KW-0472">Membrane</keyword>
<sequence length="202" mass="19292">MDPLPLATVAVALAAGAGIGRASRVYAARVTGAVPPPLVAESVGAAAGLVVGAWGLTVSAATAPLAAWCVVLTVCDLASRRLPNALTLGGAAAVALAGVVSARPTAVLLGAGLLGGAYLVVHVAAPGGLGGGDVKLAAPLGGVTMLAGPEQWVGAAIAAPLVTAAVGLAFVIARGRAGVRTPVPHGPAMCASTLVAVCVRPW</sequence>
<dbReference type="Pfam" id="PF01478">
    <property type="entry name" value="Peptidase_A24"/>
    <property type="match status" value="1"/>
</dbReference>
<dbReference type="Gene3D" id="1.20.120.1220">
    <property type="match status" value="1"/>
</dbReference>
<keyword evidence="2" id="KW-0812">Transmembrane</keyword>
<dbReference type="PANTHER" id="PTHR30487">
    <property type="entry name" value="TYPE 4 PREPILIN-LIKE PROTEINS LEADER PEPTIDE-PROCESSING ENZYME"/>
    <property type="match status" value="1"/>
</dbReference>
<keyword evidence="2" id="KW-1133">Transmembrane helix</keyword>
<evidence type="ECO:0000256" key="1">
    <source>
        <dbReference type="ARBA" id="ARBA00005801"/>
    </source>
</evidence>
<feature type="domain" description="Prepilin type IV endopeptidase peptidase" evidence="3">
    <location>
        <begin position="65"/>
        <end position="167"/>
    </location>
</feature>
<accession>A0A6P2CF48</accession>
<protein>
    <submittedName>
        <fullName evidence="4">Prepilin peptidase</fullName>
    </submittedName>
</protein>
<dbReference type="InterPro" id="IPR050882">
    <property type="entry name" value="Prepilin_peptidase/N-MTase"/>
</dbReference>
<feature type="transmembrane region" description="Helical" evidence="2">
    <location>
        <begin position="152"/>
        <end position="173"/>
    </location>
</feature>
<evidence type="ECO:0000259" key="3">
    <source>
        <dbReference type="Pfam" id="PF01478"/>
    </source>
</evidence>
<dbReference type="RefSeq" id="WP_010838869.1">
    <property type="nucleotide sequence ID" value="NZ_QRCM01000001.1"/>
</dbReference>
<dbReference type="GO" id="GO:0006465">
    <property type="term" value="P:signal peptide processing"/>
    <property type="evidence" value="ECO:0007669"/>
    <property type="project" value="TreeGrafter"/>
</dbReference>
<gene>
    <name evidence="4" type="ORF">DW322_13640</name>
</gene>
<name>A0A6P2CF48_9NOCA</name>
<dbReference type="GO" id="GO:0004190">
    <property type="term" value="F:aspartic-type endopeptidase activity"/>
    <property type="evidence" value="ECO:0007669"/>
    <property type="project" value="InterPro"/>
</dbReference>
<feature type="transmembrane region" description="Helical" evidence="2">
    <location>
        <begin position="82"/>
        <end position="102"/>
    </location>
</feature>
<evidence type="ECO:0000256" key="2">
    <source>
        <dbReference type="SAM" id="Phobius"/>
    </source>
</evidence>
<organism evidence="4 5">
    <name type="scientific">Rhodococcus rhodnii</name>
    <dbReference type="NCBI Taxonomy" id="38312"/>
    <lineage>
        <taxon>Bacteria</taxon>
        <taxon>Bacillati</taxon>
        <taxon>Actinomycetota</taxon>
        <taxon>Actinomycetes</taxon>
        <taxon>Mycobacteriales</taxon>
        <taxon>Nocardiaceae</taxon>
        <taxon>Rhodococcus</taxon>
    </lineage>
</organism>
<dbReference type="InterPro" id="IPR000045">
    <property type="entry name" value="Prepilin_IV_endopep_pep"/>
</dbReference>
<evidence type="ECO:0000313" key="4">
    <source>
        <dbReference type="EMBL" id="TXG91073.1"/>
    </source>
</evidence>
<dbReference type="GO" id="GO:0005886">
    <property type="term" value="C:plasma membrane"/>
    <property type="evidence" value="ECO:0007669"/>
    <property type="project" value="TreeGrafter"/>
</dbReference>
<dbReference type="Proteomes" id="UP000471120">
    <property type="component" value="Unassembled WGS sequence"/>
</dbReference>
<reference evidence="4 5" key="1">
    <citation type="submission" date="2018-07" db="EMBL/GenBank/DDBJ databases">
        <title>Genome sequence of Rhodococcus rhodnii ATCC 35071 from Rhodnius prolixus.</title>
        <authorList>
            <person name="Patel V."/>
            <person name="Vogel K.J."/>
        </authorList>
    </citation>
    <scope>NUCLEOTIDE SEQUENCE [LARGE SCALE GENOMIC DNA]</scope>
    <source>
        <strain evidence="4 5">ATCC 35071</strain>
    </source>
</reference>
<comment type="caution">
    <text evidence="4">The sequence shown here is derived from an EMBL/GenBank/DDBJ whole genome shotgun (WGS) entry which is preliminary data.</text>
</comment>
<dbReference type="EMBL" id="QRCM01000001">
    <property type="protein sequence ID" value="TXG91073.1"/>
    <property type="molecule type" value="Genomic_DNA"/>
</dbReference>
<comment type="similarity">
    <text evidence="1">Belongs to the peptidase A24 family.</text>
</comment>
<dbReference type="AlphaFoldDB" id="A0A6P2CF48"/>
<evidence type="ECO:0000313" key="5">
    <source>
        <dbReference type="Proteomes" id="UP000471120"/>
    </source>
</evidence>
<proteinExistence type="inferred from homology"/>